<dbReference type="HOGENOM" id="CLU_2554067_0_0_4"/>
<dbReference type="Proteomes" id="UP000002010">
    <property type="component" value="Chromosome"/>
</dbReference>
<sequence>MSATQCGSSDTGPRATSLRSLGVVPALSSDAEFAGKYLLLAPWMPYYDLQLTKTIFLMLSRVSGLVPVIGDPAIRYDTASRL</sequence>
<accession>C1DC05</accession>
<evidence type="ECO:0000313" key="1">
    <source>
        <dbReference type="EMBL" id="ACO75558.1"/>
    </source>
</evidence>
<dbReference type="KEGG" id="lhk:LHK_02577"/>
<reference evidence="1 2" key="1">
    <citation type="journal article" date="2009" name="PLoS Genet.">
        <title>The complete genome and proteome of Laribacter hongkongensis reveal potential mechanisms for adaptations to different temperatures and habitats.</title>
        <authorList>
            <person name="Woo P.C."/>
            <person name="Lau S.K."/>
            <person name="Tse H."/>
            <person name="Teng J.L."/>
            <person name="Curreem S.O."/>
            <person name="Tsang A.K."/>
            <person name="Fan R.Y."/>
            <person name="Wong G.K."/>
            <person name="Huang Y."/>
            <person name="Loman N.J."/>
            <person name="Snyder L.A."/>
            <person name="Cai J.J."/>
            <person name="Huang J.D."/>
            <person name="Mak W."/>
            <person name="Pallen M.J."/>
            <person name="Lok S."/>
            <person name="Yuen K.Y."/>
        </authorList>
    </citation>
    <scope>NUCLEOTIDE SEQUENCE [LARGE SCALE GENOMIC DNA]</scope>
    <source>
        <strain evidence="1 2">HLHK9</strain>
    </source>
</reference>
<dbReference type="EMBL" id="CP001154">
    <property type="protein sequence ID" value="ACO75558.1"/>
    <property type="molecule type" value="Genomic_DNA"/>
</dbReference>
<evidence type="ECO:0000313" key="2">
    <source>
        <dbReference type="Proteomes" id="UP000002010"/>
    </source>
</evidence>
<gene>
    <name evidence="1" type="ordered locus">LHK_02577</name>
</gene>
<proteinExistence type="predicted"/>
<dbReference type="AlphaFoldDB" id="C1DC05"/>
<organism evidence="1 2">
    <name type="scientific">Laribacter hongkongensis (strain HLHK9)</name>
    <dbReference type="NCBI Taxonomy" id="557598"/>
    <lineage>
        <taxon>Bacteria</taxon>
        <taxon>Pseudomonadati</taxon>
        <taxon>Pseudomonadota</taxon>
        <taxon>Betaproteobacteria</taxon>
        <taxon>Neisseriales</taxon>
        <taxon>Aquaspirillaceae</taxon>
        <taxon>Laribacter</taxon>
    </lineage>
</organism>
<name>C1DC05_LARHH</name>
<protein>
    <submittedName>
        <fullName evidence="1">Uncharacterized protein</fullName>
    </submittedName>
</protein>
<keyword evidence="2" id="KW-1185">Reference proteome</keyword>